<dbReference type="GO" id="GO:0030246">
    <property type="term" value="F:carbohydrate binding"/>
    <property type="evidence" value="ECO:0007669"/>
    <property type="project" value="UniProtKB-KW"/>
</dbReference>
<keyword evidence="4 13" id="KW-0812">Transmembrane</keyword>
<organism evidence="15">
    <name type="scientific">Capitella teleta</name>
    <name type="common">Polychaete worm</name>
    <dbReference type="NCBI Taxonomy" id="283909"/>
    <lineage>
        <taxon>Eukaryota</taxon>
        <taxon>Metazoa</taxon>
        <taxon>Spiralia</taxon>
        <taxon>Lophotrochozoa</taxon>
        <taxon>Annelida</taxon>
        <taxon>Polychaeta</taxon>
        <taxon>Sedentaria</taxon>
        <taxon>Scolecida</taxon>
        <taxon>Capitellidae</taxon>
        <taxon>Capitella</taxon>
    </lineage>
</organism>
<evidence type="ECO:0000256" key="10">
    <source>
        <dbReference type="ARBA" id="ARBA00023157"/>
    </source>
</evidence>
<dbReference type="GO" id="GO:0006493">
    <property type="term" value="P:protein O-linked glycosylation"/>
    <property type="evidence" value="ECO:0007669"/>
    <property type="project" value="TreeGrafter"/>
</dbReference>
<keyword evidence="8 13" id="KW-0333">Golgi apparatus</keyword>
<keyword evidence="13" id="KW-0808">Transferase</keyword>
<evidence type="ECO:0000256" key="6">
    <source>
        <dbReference type="ARBA" id="ARBA00022968"/>
    </source>
</evidence>
<feature type="transmembrane region" description="Helical" evidence="13">
    <location>
        <begin position="7"/>
        <end position="28"/>
    </location>
</feature>
<evidence type="ECO:0000259" key="14">
    <source>
        <dbReference type="SMART" id="SM00458"/>
    </source>
</evidence>
<dbReference type="EMBL" id="KB297594">
    <property type="protein sequence ID" value="ELU10336.1"/>
    <property type="molecule type" value="Genomic_DNA"/>
</dbReference>
<feature type="domain" description="Ricin B lectin" evidence="14">
    <location>
        <begin position="452"/>
        <end position="582"/>
    </location>
</feature>
<evidence type="ECO:0000313" key="17">
    <source>
        <dbReference type="Proteomes" id="UP000014760"/>
    </source>
</evidence>
<dbReference type="Gene3D" id="3.90.550.10">
    <property type="entry name" value="Spore Coat Polysaccharide Biosynthesis Protein SpsA, Chain A"/>
    <property type="match status" value="1"/>
</dbReference>
<dbReference type="Pfam" id="PF00535">
    <property type="entry name" value="Glycos_transf_2"/>
    <property type="match status" value="1"/>
</dbReference>
<reference evidence="17" key="1">
    <citation type="submission" date="2012-12" db="EMBL/GenBank/DDBJ databases">
        <authorList>
            <person name="Hellsten U."/>
            <person name="Grimwood J."/>
            <person name="Chapman J.A."/>
            <person name="Shapiro H."/>
            <person name="Aerts A."/>
            <person name="Otillar R.P."/>
            <person name="Terry A.Y."/>
            <person name="Boore J.L."/>
            <person name="Simakov O."/>
            <person name="Marletaz F."/>
            <person name="Cho S.-J."/>
            <person name="Edsinger-Gonzales E."/>
            <person name="Havlak P."/>
            <person name="Kuo D.-H."/>
            <person name="Larsson T."/>
            <person name="Lv J."/>
            <person name="Arendt D."/>
            <person name="Savage R."/>
            <person name="Osoegawa K."/>
            <person name="de Jong P."/>
            <person name="Lindberg D.R."/>
            <person name="Seaver E.C."/>
            <person name="Weisblat D.A."/>
            <person name="Putnam N.H."/>
            <person name="Grigoriev I.V."/>
            <person name="Rokhsar D.S."/>
        </authorList>
    </citation>
    <scope>NUCLEOTIDE SEQUENCE</scope>
    <source>
        <strain evidence="17">I ESC-2004</strain>
    </source>
</reference>
<evidence type="ECO:0000256" key="5">
    <source>
        <dbReference type="ARBA" id="ARBA00022734"/>
    </source>
</evidence>
<evidence type="ECO:0000256" key="3">
    <source>
        <dbReference type="ARBA" id="ARBA00005680"/>
    </source>
</evidence>
<dbReference type="InterPro" id="IPR001173">
    <property type="entry name" value="Glyco_trans_2-like"/>
</dbReference>
<dbReference type="HOGENOM" id="CLU_013477_0_1_1"/>
<keyword evidence="10 13" id="KW-1015">Disulfide bond</keyword>
<evidence type="ECO:0000256" key="8">
    <source>
        <dbReference type="ARBA" id="ARBA00023034"/>
    </source>
</evidence>
<evidence type="ECO:0000256" key="9">
    <source>
        <dbReference type="ARBA" id="ARBA00023136"/>
    </source>
</evidence>
<dbReference type="Pfam" id="PF00652">
    <property type="entry name" value="Ricin_B_lectin"/>
    <property type="match status" value="1"/>
</dbReference>
<evidence type="ECO:0000313" key="16">
    <source>
        <dbReference type="EnsemblMetazoa" id="CapteP176696"/>
    </source>
</evidence>
<dbReference type="Gene3D" id="2.80.10.50">
    <property type="match status" value="1"/>
</dbReference>
<reference evidence="15 17" key="2">
    <citation type="journal article" date="2013" name="Nature">
        <title>Insights into bilaterian evolution from three spiralian genomes.</title>
        <authorList>
            <person name="Simakov O."/>
            <person name="Marletaz F."/>
            <person name="Cho S.J."/>
            <person name="Edsinger-Gonzales E."/>
            <person name="Havlak P."/>
            <person name="Hellsten U."/>
            <person name="Kuo D.H."/>
            <person name="Larsson T."/>
            <person name="Lv J."/>
            <person name="Arendt D."/>
            <person name="Savage R."/>
            <person name="Osoegawa K."/>
            <person name="de Jong P."/>
            <person name="Grimwood J."/>
            <person name="Chapman J.A."/>
            <person name="Shapiro H."/>
            <person name="Aerts A."/>
            <person name="Otillar R.P."/>
            <person name="Terry A.Y."/>
            <person name="Boore J.L."/>
            <person name="Grigoriev I.V."/>
            <person name="Lindberg D.R."/>
            <person name="Seaver E.C."/>
            <person name="Weisblat D.A."/>
            <person name="Putnam N.H."/>
            <person name="Rokhsar D.S."/>
        </authorList>
    </citation>
    <scope>NUCLEOTIDE SEQUENCE</scope>
    <source>
        <strain evidence="15 17">I ESC-2004</strain>
    </source>
</reference>
<comment type="similarity">
    <text evidence="3 13">Belongs to the glycosyltransferase 2 family. GalNAc-T subfamily.</text>
</comment>
<dbReference type="OrthoDB" id="5988548at2759"/>
<dbReference type="Proteomes" id="UP000014760">
    <property type="component" value="Unassembled WGS sequence"/>
</dbReference>
<accession>R7V1Y2</accession>
<evidence type="ECO:0000256" key="1">
    <source>
        <dbReference type="ARBA" id="ARBA00001936"/>
    </source>
</evidence>
<dbReference type="InterPro" id="IPR035992">
    <property type="entry name" value="Ricin_B-like_lectins"/>
</dbReference>
<dbReference type="CDD" id="cd23440">
    <property type="entry name" value="beta-trefoil_Ricin_GALNT11"/>
    <property type="match status" value="1"/>
</dbReference>
<reference evidence="16" key="3">
    <citation type="submission" date="2015-06" db="UniProtKB">
        <authorList>
            <consortium name="EnsemblMetazoa"/>
        </authorList>
    </citation>
    <scope>IDENTIFICATION</scope>
</reference>
<comment type="cofactor">
    <cofactor evidence="1 13">
        <name>Mn(2+)</name>
        <dbReference type="ChEBI" id="CHEBI:29035"/>
    </cofactor>
</comment>
<keyword evidence="9 13" id="KW-0472">Membrane</keyword>
<comment type="subcellular location">
    <subcellularLocation>
        <location evidence="2 13">Golgi apparatus membrane</location>
        <topology evidence="2 13">Single-pass type II membrane protein</topology>
    </subcellularLocation>
</comment>
<dbReference type="STRING" id="283909.R7V1Y2"/>
<dbReference type="SMART" id="SM00458">
    <property type="entry name" value="RICIN"/>
    <property type="match status" value="1"/>
</dbReference>
<dbReference type="AlphaFoldDB" id="R7V1Y2"/>
<evidence type="ECO:0000256" key="2">
    <source>
        <dbReference type="ARBA" id="ARBA00004323"/>
    </source>
</evidence>
<dbReference type="PANTHER" id="PTHR11675:SF63">
    <property type="entry name" value="POLYPEPTIDE N-ACETYLGALACTOSAMINYLTRANSFERASE"/>
    <property type="match status" value="1"/>
</dbReference>
<protein>
    <recommendedName>
        <fullName evidence="13">Polypeptide N-acetylgalactosaminyltransferase</fullName>
        <ecNumber evidence="13">2.4.1.-</ecNumber>
    </recommendedName>
    <alternativeName>
        <fullName evidence="13">Protein-UDP acetylgalactosaminyltransferase</fullName>
    </alternativeName>
</protein>
<dbReference type="SUPFAM" id="SSF50370">
    <property type="entry name" value="Ricin B-like lectins"/>
    <property type="match status" value="1"/>
</dbReference>
<dbReference type="GO" id="GO:0000139">
    <property type="term" value="C:Golgi membrane"/>
    <property type="evidence" value="ECO:0007669"/>
    <property type="project" value="UniProtKB-SubCell"/>
</dbReference>
<dbReference type="EnsemblMetazoa" id="CapteT176696">
    <property type="protein sequence ID" value="CapteP176696"/>
    <property type="gene ID" value="CapteG176696"/>
</dbReference>
<name>R7V1Y2_CAPTE</name>
<dbReference type="GO" id="GO:0005112">
    <property type="term" value="F:Notch binding"/>
    <property type="evidence" value="ECO:0007669"/>
    <property type="project" value="TreeGrafter"/>
</dbReference>
<keyword evidence="12 13" id="KW-0464">Manganese</keyword>
<evidence type="ECO:0000256" key="13">
    <source>
        <dbReference type="RuleBase" id="RU361242"/>
    </source>
</evidence>
<dbReference type="PROSITE" id="PS50231">
    <property type="entry name" value="RICIN_B_LECTIN"/>
    <property type="match status" value="1"/>
</dbReference>
<dbReference type="EMBL" id="AMQN01006098">
    <property type="status" value="NOT_ANNOTATED_CDS"/>
    <property type="molecule type" value="Genomic_DNA"/>
</dbReference>
<gene>
    <name evidence="15" type="ORF">CAPTEDRAFT_176696</name>
</gene>
<dbReference type="FunFam" id="3.90.550.10:FF:000053">
    <property type="entry name" value="Polypeptide N-acetylgalactosaminyltransferase"/>
    <property type="match status" value="1"/>
</dbReference>
<evidence type="ECO:0000256" key="7">
    <source>
        <dbReference type="ARBA" id="ARBA00022989"/>
    </source>
</evidence>
<keyword evidence="11" id="KW-0325">Glycoprotein</keyword>
<dbReference type="SUPFAM" id="SSF53448">
    <property type="entry name" value="Nucleotide-diphospho-sugar transferases"/>
    <property type="match status" value="1"/>
</dbReference>
<dbReference type="InterPro" id="IPR000772">
    <property type="entry name" value="Ricin_B_lectin"/>
</dbReference>
<keyword evidence="17" id="KW-1185">Reference proteome</keyword>
<comment type="pathway">
    <text evidence="13">Protein modification; protein glycosylation.</text>
</comment>
<dbReference type="InterPro" id="IPR029044">
    <property type="entry name" value="Nucleotide-diphossugar_trans"/>
</dbReference>
<dbReference type="FunCoup" id="R7V1Y2">
    <property type="interactions" value="287"/>
</dbReference>
<keyword evidence="5 13" id="KW-0430">Lectin</keyword>
<dbReference type="CDD" id="cd02510">
    <property type="entry name" value="pp-GalNAc-T"/>
    <property type="match status" value="1"/>
</dbReference>
<evidence type="ECO:0000256" key="11">
    <source>
        <dbReference type="ARBA" id="ARBA00023180"/>
    </source>
</evidence>
<keyword evidence="6" id="KW-0735">Signal-anchor</keyword>
<keyword evidence="13" id="KW-0328">Glycosyltransferase</keyword>
<proteinExistence type="inferred from homology"/>
<dbReference type="PANTHER" id="PTHR11675">
    <property type="entry name" value="N-ACETYLGALACTOSAMINYLTRANSFERASE"/>
    <property type="match status" value="1"/>
</dbReference>
<dbReference type="GO" id="GO:0008593">
    <property type="term" value="P:regulation of Notch signaling pathway"/>
    <property type="evidence" value="ECO:0007669"/>
    <property type="project" value="TreeGrafter"/>
</dbReference>
<dbReference type="InterPro" id="IPR045885">
    <property type="entry name" value="GalNAc-T"/>
</dbReference>
<keyword evidence="7 13" id="KW-1133">Transmembrane helix</keyword>
<dbReference type="OMA" id="CHNQGAH"/>
<dbReference type="EC" id="2.4.1.-" evidence="13"/>
<evidence type="ECO:0000256" key="12">
    <source>
        <dbReference type="ARBA" id="ARBA00023211"/>
    </source>
</evidence>
<evidence type="ECO:0000256" key="4">
    <source>
        <dbReference type="ARBA" id="ARBA00022692"/>
    </source>
</evidence>
<evidence type="ECO:0000313" key="15">
    <source>
        <dbReference type="EMBL" id="ELU10336.1"/>
    </source>
</evidence>
<sequence length="587" mass="67635">MKPLRRSFCFGIIVASFLWLCVIYFVLWDIEEDGSTRWLPSSRRRSHLKPRYQITGLPPSAKDDLSEIGLVRNPQDQVKREQGYKLYAFNELISDRLSFHRPIPDVRHQLCQSEEYPAELPSASVVICFYNEAWSVLLRTVHSIIDRTPSALLHEIILVDDFSDLDHLAEQLDAYVSEHLPQTKLVRNTRREGLIRARVIGSEHATGEVLVFLDSHCEVNVEWIQPLLSHIHGNHKRVAVPIIDIIDQDTFRYESSPLVRGGFNWGLFYRWDQIPESLLRKQEDYVKPIKTPTMAGGLFAMNRKYFNDLGRYDTGMDVWGGENLEISFRVWQCGGSMHILPCSRVGHIFRKRRPYGSPVGVDTITKNSLRVAHVWMDEYIKYFFQVRKTADHAEYGDVSDRKALRNELQCQSFKWFLDNVYPEQTLPSDKEGGGLIAKGHNLIKKDPEVIRKAHLKHFSSTLCVVASRSPYDKKSLLELKPCNPNNKQQVWHETFEGSMRLMGVLCLDFVDDSGGGNSPYPMLSKCHFSGGSQQWSWLHKKQLLNPASGRCLTITKDTVSMATYLSVEFCDQNNPSQHFIMRNFKEK</sequence>
<dbReference type="GO" id="GO:0004653">
    <property type="term" value="F:polypeptide N-acetylgalactosaminyltransferase activity"/>
    <property type="evidence" value="ECO:0007669"/>
    <property type="project" value="TreeGrafter"/>
</dbReference>
<dbReference type="UniPathway" id="UPA00378"/>